<protein>
    <submittedName>
        <fullName evidence="2">Uncharacterized protein</fullName>
    </submittedName>
</protein>
<dbReference type="OrthoDB" id="496981at2759"/>
<dbReference type="PANTHER" id="PTHR48100:SF54">
    <property type="entry name" value="PHOSPHATASE SPAC5H10.03-RELATED"/>
    <property type="match status" value="1"/>
</dbReference>
<dbReference type="CDD" id="cd07067">
    <property type="entry name" value="HP_PGM_like"/>
    <property type="match status" value="1"/>
</dbReference>
<evidence type="ECO:0000313" key="2">
    <source>
        <dbReference type="EMBL" id="ROV90425.1"/>
    </source>
</evidence>
<gene>
    <name evidence="2" type="ORF">VSDG_08467</name>
</gene>
<dbReference type="InterPro" id="IPR050275">
    <property type="entry name" value="PGM_Phosphatase"/>
</dbReference>
<feature type="region of interest" description="Disordered" evidence="1">
    <location>
        <begin position="218"/>
        <end position="245"/>
    </location>
</feature>
<feature type="region of interest" description="Disordered" evidence="1">
    <location>
        <begin position="1"/>
        <end position="31"/>
    </location>
</feature>
<dbReference type="Proteomes" id="UP000284375">
    <property type="component" value="Unassembled WGS sequence"/>
</dbReference>
<dbReference type="AlphaFoldDB" id="A0A423VHE1"/>
<comment type="caution">
    <text evidence="2">The sequence shown here is derived from an EMBL/GenBank/DDBJ whole genome shotgun (WGS) entry which is preliminary data.</text>
</comment>
<dbReference type="InterPro" id="IPR013078">
    <property type="entry name" value="His_Pase_superF_clade-1"/>
</dbReference>
<dbReference type="GO" id="GO:0005737">
    <property type="term" value="C:cytoplasm"/>
    <property type="evidence" value="ECO:0007669"/>
    <property type="project" value="TreeGrafter"/>
</dbReference>
<name>A0A423VHE1_CYTCH</name>
<dbReference type="Gene3D" id="3.40.50.1240">
    <property type="entry name" value="Phosphoglycerate mutase-like"/>
    <property type="match status" value="1"/>
</dbReference>
<reference evidence="2 3" key="1">
    <citation type="submission" date="2015-09" db="EMBL/GenBank/DDBJ databases">
        <title>Host preference determinants of Valsa canker pathogens revealed by comparative genomics.</title>
        <authorList>
            <person name="Yin Z."/>
            <person name="Huang L."/>
        </authorList>
    </citation>
    <scope>NUCLEOTIDE SEQUENCE [LARGE SCALE GENOMIC DNA]</scope>
    <source>
        <strain evidence="2 3">YSFL</strain>
    </source>
</reference>
<dbReference type="EMBL" id="LJZO01000050">
    <property type="protein sequence ID" value="ROV90425.1"/>
    <property type="molecule type" value="Genomic_DNA"/>
</dbReference>
<proteinExistence type="predicted"/>
<dbReference type="GO" id="GO:0016791">
    <property type="term" value="F:phosphatase activity"/>
    <property type="evidence" value="ECO:0007669"/>
    <property type="project" value="TreeGrafter"/>
</dbReference>
<dbReference type="Pfam" id="PF00300">
    <property type="entry name" value="His_Phos_1"/>
    <property type="match status" value="1"/>
</dbReference>
<evidence type="ECO:0000256" key="1">
    <source>
        <dbReference type="SAM" id="MobiDB-lite"/>
    </source>
</evidence>
<feature type="compositionally biased region" description="Polar residues" evidence="1">
    <location>
        <begin position="1"/>
        <end position="12"/>
    </location>
</feature>
<dbReference type="SMART" id="SM00855">
    <property type="entry name" value="PGAM"/>
    <property type="match status" value="1"/>
</dbReference>
<dbReference type="PANTHER" id="PTHR48100">
    <property type="entry name" value="BROAD-SPECIFICITY PHOSPHATASE YOR283W-RELATED"/>
    <property type="match status" value="1"/>
</dbReference>
<sequence length="245" mass="27169">MINLQSSPQLQWPGQEKMASGTAGGTPVAETPDQQHTITLLRHGHAWNNMISGFPCRDPILTERGQSQAAAVRLSRAPDIIVVSPLTRTLETANIAFGCLIRNPNGPSVPVQVWPDLRECGDKPFNQSRSRAQLEARYPFLDFSECSRSGLYENNERRGHRRARRVRRRLMELSQTYSHIVVVSHQGFIHRLNGGSGRYRNCECWSYRVGVDFSITEDGELAPPTGSGGPTQVAAGEESEVDESS</sequence>
<keyword evidence="3" id="KW-1185">Reference proteome</keyword>
<dbReference type="SUPFAM" id="SSF53254">
    <property type="entry name" value="Phosphoglycerate mutase-like"/>
    <property type="match status" value="1"/>
</dbReference>
<accession>A0A423VHE1</accession>
<organism evidence="2 3">
    <name type="scientific">Cytospora chrysosperma</name>
    <name type="common">Cytospora canker fungus</name>
    <name type="synonym">Sphaeria chrysosperma</name>
    <dbReference type="NCBI Taxonomy" id="252740"/>
    <lineage>
        <taxon>Eukaryota</taxon>
        <taxon>Fungi</taxon>
        <taxon>Dikarya</taxon>
        <taxon>Ascomycota</taxon>
        <taxon>Pezizomycotina</taxon>
        <taxon>Sordariomycetes</taxon>
        <taxon>Sordariomycetidae</taxon>
        <taxon>Diaporthales</taxon>
        <taxon>Cytosporaceae</taxon>
        <taxon>Cytospora</taxon>
    </lineage>
</organism>
<evidence type="ECO:0000313" key="3">
    <source>
        <dbReference type="Proteomes" id="UP000284375"/>
    </source>
</evidence>
<dbReference type="InterPro" id="IPR029033">
    <property type="entry name" value="His_PPase_superfam"/>
</dbReference>